<evidence type="ECO:0000256" key="2">
    <source>
        <dbReference type="ARBA" id="ARBA00022614"/>
    </source>
</evidence>
<keyword evidence="5" id="KW-0611">Plant defense</keyword>
<keyword evidence="6" id="KW-0067">ATP-binding</keyword>
<dbReference type="OrthoDB" id="1357022at2759"/>
<dbReference type="GO" id="GO:0005524">
    <property type="term" value="F:ATP binding"/>
    <property type="evidence" value="ECO:0007669"/>
    <property type="project" value="UniProtKB-KW"/>
</dbReference>
<dbReference type="EMBL" id="JAAMPC010000003">
    <property type="protein sequence ID" value="KAG2319922.1"/>
    <property type="molecule type" value="Genomic_DNA"/>
</dbReference>
<reference evidence="8 9" key="1">
    <citation type="submission" date="2020-02" db="EMBL/GenBank/DDBJ databases">
        <authorList>
            <person name="Ma Q."/>
            <person name="Huang Y."/>
            <person name="Song X."/>
            <person name="Pei D."/>
        </authorList>
    </citation>
    <scope>NUCLEOTIDE SEQUENCE [LARGE SCALE GENOMIC DNA]</scope>
    <source>
        <strain evidence="8">Sxm20200214</strain>
        <tissue evidence="8">Leaf</tissue>
    </source>
</reference>
<evidence type="ECO:0000256" key="4">
    <source>
        <dbReference type="ARBA" id="ARBA00022741"/>
    </source>
</evidence>
<keyword evidence="3" id="KW-0677">Repeat</keyword>
<dbReference type="Gene3D" id="3.40.50.300">
    <property type="entry name" value="P-loop containing nucleotide triphosphate hydrolases"/>
    <property type="match status" value="1"/>
</dbReference>
<dbReference type="GO" id="GO:0006952">
    <property type="term" value="P:defense response"/>
    <property type="evidence" value="ECO:0007669"/>
    <property type="project" value="UniProtKB-KW"/>
</dbReference>
<organism evidence="8 9">
    <name type="scientific">Brassica carinata</name>
    <name type="common">Ethiopian mustard</name>
    <name type="synonym">Abyssinian cabbage</name>
    <dbReference type="NCBI Taxonomy" id="52824"/>
    <lineage>
        <taxon>Eukaryota</taxon>
        <taxon>Viridiplantae</taxon>
        <taxon>Streptophyta</taxon>
        <taxon>Embryophyta</taxon>
        <taxon>Tracheophyta</taxon>
        <taxon>Spermatophyta</taxon>
        <taxon>Magnoliopsida</taxon>
        <taxon>eudicotyledons</taxon>
        <taxon>Gunneridae</taxon>
        <taxon>Pentapetalae</taxon>
        <taxon>rosids</taxon>
        <taxon>malvids</taxon>
        <taxon>Brassicales</taxon>
        <taxon>Brassicaceae</taxon>
        <taxon>Brassiceae</taxon>
        <taxon>Brassica</taxon>
    </lineage>
</organism>
<proteinExistence type="inferred from homology"/>
<dbReference type="InterPro" id="IPR027417">
    <property type="entry name" value="P-loop_NTPase"/>
</dbReference>
<comment type="similarity">
    <text evidence="1">Belongs to the disease resistance NB-LRR family.</text>
</comment>
<dbReference type="Gene3D" id="3.80.10.10">
    <property type="entry name" value="Ribonuclease Inhibitor"/>
    <property type="match status" value="1"/>
</dbReference>
<evidence type="ECO:0000256" key="6">
    <source>
        <dbReference type="ARBA" id="ARBA00022840"/>
    </source>
</evidence>
<sequence>MSFTDILAGDIAPELLKLLVLVASTVYGCKGIAERLITLISDVQPTIREIQYSGVELSEHRQTQLRIFFEILEKARKLSEKVLRCKRYNPKHIYHASKMKDLERKITRFLSTSVLVNILADVNGSRFICEAGIERVEKKCDRLMERMDCLSLAEAMKRAEATVEIETEADPAIQREGLDLGKREMKEMMSKFPDAPLFGISGMGGSGKTTVAQEICRDSDVRGLFENRVLFLTVSRSPNLENLRLLIKEFLDDGVQGRKLVILDDVWTRDSLDKLMFKIPGSTTLVVSRSKLADPRTTYSVELLKEDEAMSLFCISAFGDKSIPSSFSEKLVKQVVDECKGLPLSLKVLGALLKDKPERYWQGVVKKLSRGETADETHESRVFAHIEESLETLDPRARKCFLDLGAFPEDKKIPLEVVTNMWVELHYIDEETAFSILVDLSDKNLLTLVKNPRLGALYTGYYDIYVKQHDVLRDVAIHVSNKVEVNRRERLLMPRREPKLPREWEGNSNQPFDARIVSIHTEEMNEMDWFDMELPKTEVLILNFSSDEKYTLPPFVGKMSSLRALVVINNSNFPAFLHGFPLSANLGKLRSLWLEKVHVPELFSSTVPLRNLQKMHLILCKINNSFDQTVFQTTHIFPNLSDLTIDHCDDLVRLPSTICGMSSLNSVSITNCPRILELPKNLSKLESLELLRLYACPELEALPAEVCELPCLKYLDISQCLSMDSLPQEIGKLRTLEKIDMRECSVSSLPCSVVALKSLRHVICNEEALSMWEEVKNAVSGLCIEAAEKNFSLDWLVE</sequence>
<name>A0A8X7VYZ4_BRACI</name>
<keyword evidence="4" id="KW-0547">Nucleotide-binding</keyword>
<dbReference type="AlphaFoldDB" id="A0A8X7VYZ4"/>
<dbReference type="SUPFAM" id="SSF52540">
    <property type="entry name" value="P-loop containing nucleoside triphosphate hydrolases"/>
    <property type="match status" value="1"/>
</dbReference>
<dbReference type="SUPFAM" id="SSF52047">
    <property type="entry name" value="RNI-like"/>
    <property type="match status" value="1"/>
</dbReference>
<gene>
    <name evidence="8" type="ORF">Bca52824_013135</name>
</gene>
<dbReference type="FunFam" id="1.10.10.10:FF:001043">
    <property type="entry name" value="Probable disease resistance protein At4g33300"/>
    <property type="match status" value="1"/>
</dbReference>
<dbReference type="PRINTS" id="PR00364">
    <property type="entry name" value="DISEASERSIST"/>
</dbReference>
<dbReference type="Pfam" id="PF05659">
    <property type="entry name" value="RPW8"/>
    <property type="match status" value="1"/>
</dbReference>
<dbReference type="InterPro" id="IPR002182">
    <property type="entry name" value="NB-ARC"/>
</dbReference>
<dbReference type="PROSITE" id="PS51153">
    <property type="entry name" value="RPW8"/>
    <property type="match status" value="1"/>
</dbReference>
<dbReference type="GO" id="GO:0043531">
    <property type="term" value="F:ADP binding"/>
    <property type="evidence" value="ECO:0007669"/>
    <property type="project" value="InterPro"/>
</dbReference>
<dbReference type="InterPro" id="IPR055414">
    <property type="entry name" value="LRR_R13L4/SHOC2-like"/>
</dbReference>
<keyword evidence="2" id="KW-0433">Leucine-rich repeat</keyword>
<evidence type="ECO:0000256" key="5">
    <source>
        <dbReference type="ARBA" id="ARBA00022821"/>
    </source>
</evidence>
<evidence type="ECO:0000259" key="7">
    <source>
        <dbReference type="PROSITE" id="PS51153"/>
    </source>
</evidence>
<protein>
    <recommendedName>
        <fullName evidence="7">RPW8 domain-containing protein</fullName>
    </recommendedName>
</protein>
<dbReference type="Pfam" id="PF00931">
    <property type="entry name" value="NB-ARC"/>
    <property type="match status" value="2"/>
</dbReference>
<evidence type="ECO:0000313" key="8">
    <source>
        <dbReference type="EMBL" id="KAG2319922.1"/>
    </source>
</evidence>
<dbReference type="FunFam" id="1.10.8.430:FF:000003">
    <property type="entry name" value="Probable disease resistance protein At5g66910"/>
    <property type="match status" value="1"/>
</dbReference>
<dbReference type="FunFam" id="3.80.10.10:FF:001428">
    <property type="entry name" value="Probable disease resistance protein At5g04720"/>
    <property type="match status" value="1"/>
</dbReference>
<dbReference type="PANTHER" id="PTHR36766:SF25">
    <property type="entry name" value="DISEASE RESISTANCE PROTEIN ADR1"/>
    <property type="match status" value="1"/>
</dbReference>
<dbReference type="PANTHER" id="PTHR36766">
    <property type="entry name" value="PLANT BROAD-SPECTRUM MILDEW RESISTANCE PROTEIN RPW8"/>
    <property type="match status" value="1"/>
</dbReference>
<dbReference type="InterPro" id="IPR042197">
    <property type="entry name" value="Apaf_helical"/>
</dbReference>
<keyword evidence="9" id="KW-1185">Reference proteome</keyword>
<dbReference type="Proteomes" id="UP000886595">
    <property type="component" value="Unassembled WGS sequence"/>
</dbReference>
<feature type="domain" description="RPW8" evidence="7">
    <location>
        <begin position="1"/>
        <end position="148"/>
    </location>
</feature>
<dbReference type="InterPro" id="IPR036388">
    <property type="entry name" value="WH-like_DNA-bd_sf"/>
</dbReference>
<dbReference type="InterPro" id="IPR032675">
    <property type="entry name" value="LRR_dom_sf"/>
</dbReference>
<dbReference type="InterPro" id="IPR008808">
    <property type="entry name" value="Powdery_mildew-R_dom"/>
</dbReference>
<accession>A0A8X7VYZ4</accession>
<evidence type="ECO:0000256" key="1">
    <source>
        <dbReference type="ARBA" id="ARBA00008894"/>
    </source>
</evidence>
<dbReference type="Pfam" id="PF23598">
    <property type="entry name" value="LRR_14"/>
    <property type="match status" value="1"/>
</dbReference>
<comment type="caution">
    <text evidence="8">The sequence shown here is derived from an EMBL/GenBank/DDBJ whole genome shotgun (WGS) entry which is preliminary data.</text>
</comment>
<dbReference type="Gene3D" id="1.10.10.10">
    <property type="entry name" value="Winged helix-like DNA-binding domain superfamily/Winged helix DNA-binding domain"/>
    <property type="match status" value="1"/>
</dbReference>
<evidence type="ECO:0000313" key="9">
    <source>
        <dbReference type="Proteomes" id="UP000886595"/>
    </source>
</evidence>
<evidence type="ECO:0000256" key="3">
    <source>
        <dbReference type="ARBA" id="ARBA00022737"/>
    </source>
</evidence>
<dbReference type="Gene3D" id="1.10.8.430">
    <property type="entry name" value="Helical domain of apoptotic protease-activating factors"/>
    <property type="match status" value="1"/>
</dbReference>